<feature type="domain" description="Rhodanese" evidence="7">
    <location>
        <begin position="480"/>
        <end position="564"/>
    </location>
</feature>
<dbReference type="Pfam" id="PF07992">
    <property type="entry name" value="Pyr_redox_2"/>
    <property type="match status" value="1"/>
</dbReference>
<dbReference type="InterPro" id="IPR001763">
    <property type="entry name" value="Rhodanese-like_dom"/>
</dbReference>
<keyword evidence="6" id="KW-0676">Redox-active center</keyword>
<dbReference type="SMART" id="SM00450">
    <property type="entry name" value="RHOD"/>
    <property type="match status" value="1"/>
</dbReference>
<keyword evidence="3" id="KW-0285">Flavoprotein</keyword>
<dbReference type="InterPro" id="IPR023753">
    <property type="entry name" value="FAD/NAD-binding_dom"/>
</dbReference>
<name>A0ABP0JNB5_9DINO</name>
<dbReference type="PROSITE" id="PS50206">
    <property type="entry name" value="RHODANESE_3"/>
    <property type="match status" value="1"/>
</dbReference>
<dbReference type="PANTHER" id="PTHR43429:SF1">
    <property type="entry name" value="NAD(P)H SULFUR OXIDOREDUCTASE (COA-DEPENDENT)"/>
    <property type="match status" value="1"/>
</dbReference>
<dbReference type="PRINTS" id="PR00368">
    <property type="entry name" value="FADPNR"/>
</dbReference>
<dbReference type="PANTHER" id="PTHR43429">
    <property type="entry name" value="PYRIDINE NUCLEOTIDE-DISULFIDE OXIDOREDUCTASE DOMAIN-CONTAINING"/>
    <property type="match status" value="1"/>
</dbReference>
<reference evidence="8 9" key="1">
    <citation type="submission" date="2024-02" db="EMBL/GenBank/DDBJ databases">
        <authorList>
            <person name="Chen Y."/>
            <person name="Shah S."/>
            <person name="Dougan E. K."/>
            <person name="Thang M."/>
            <person name="Chan C."/>
        </authorList>
    </citation>
    <scope>NUCLEOTIDE SEQUENCE [LARGE SCALE GENOMIC DNA]</scope>
</reference>
<dbReference type="InterPro" id="IPR050260">
    <property type="entry name" value="FAD-bd_OxRdtase"/>
</dbReference>
<evidence type="ECO:0000256" key="2">
    <source>
        <dbReference type="ARBA" id="ARBA00009130"/>
    </source>
</evidence>
<evidence type="ECO:0000256" key="6">
    <source>
        <dbReference type="ARBA" id="ARBA00023284"/>
    </source>
</evidence>
<keyword evidence="4" id="KW-0274">FAD</keyword>
<keyword evidence="5" id="KW-0560">Oxidoreductase</keyword>
<comment type="caution">
    <text evidence="8">The sequence shown here is derived from an EMBL/GenBank/DDBJ whole genome shotgun (WGS) entry which is preliminary data.</text>
</comment>
<evidence type="ECO:0000313" key="8">
    <source>
        <dbReference type="EMBL" id="CAK9015929.1"/>
    </source>
</evidence>
<evidence type="ECO:0000256" key="4">
    <source>
        <dbReference type="ARBA" id="ARBA00022827"/>
    </source>
</evidence>
<feature type="non-terminal residue" evidence="8">
    <location>
        <position position="1"/>
    </location>
</feature>
<dbReference type="PRINTS" id="PR00411">
    <property type="entry name" value="PNDRDTASEI"/>
</dbReference>
<dbReference type="InterPro" id="IPR004099">
    <property type="entry name" value="Pyr_nucl-diS_OxRdtase_dimer"/>
</dbReference>
<dbReference type="SUPFAM" id="SSF51905">
    <property type="entry name" value="FAD/NAD(P)-binding domain"/>
    <property type="match status" value="1"/>
</dbReference>
<evidence type="ECO:0000256" key="3">
    <source>
        <dbReference type="ARBA" id="ARBA00022630"/>
    </source>
</evidence>
<evidence type="ECO:0000313" key="9">
    <source>
        <dbReference type="Proteomes" id="UP001642464"/>
    </source>
</evidence>
<gene>
    <name evidence="8" type="ORF">SCF082_LOCUS12969</name>
</gene>
<dbReference type="SUPFAM" id="SSF52821">
    <property type="entry name" value="Rhodanese/Cell cycle control phosphatase"/>
    <property type="match status" value="1"/>
</dbReference>
<dbReference type="Pfam" id="PF02852">
    <property type="entry name" value="Pyr_redox_dim"/>
    <property type="match status" value="1"/>
</dbReference>
<evidence type="ECO:0000256" key="1">
    <source>
        <dbReference type="ARBA" id="ARBA00001974"/>
    </source>
</evidence>
<organism evidence="8 9">
    <name type="scientific">Durusdinium trenchii</name>
    <dbReference type="NCBI Taxonomy" id="1381693"/>
    <lineage>
        <taxon>Eukaryota</taxon>
        <taxon>Sar</taxon>
        <taxon>Alveolata</taxon>
        <taxon>Dinophyceae</taxon>
        <taxon>Suessiales</taxon>
        <taxon>Symbiodiniaceae</taxon>
        <taxon>Durusdinium</taxon>
    </lineage>
</organism>
<dbReference type="Proteomes" id="UP001642464">
    <property type="component" value="Unassembled WGS sequence"/>
</dbReference>
<dbReference type="InterPro" id="IPR036188">
    <property type="entry name" value="FAD/NAD-bd_sf"/>
</dbReference>
<comment type="cofactor">
    <cofactor evidence="1">
        <name>FAD</name>
        <dbReference type="ChEBI" id="CHEBI:57692"/>
    </cofactor>
</comment>
<comment type="similarity">
    <text evidence="2">Belongs to the class-III pyridine nucleotide-disulfide oxidoreductase family.</text>
</comment>
<dbReference type="InterPro" id="IPR036873">
    <property type="entry name" value="Rhodanese-like_dom_sf"/>
</dbReference>
<accession>A0ABP0JNB5</accession>
<protein>
    <submittedName>
        <fullName evidence="8">Coenzyme A disulfide reductase (CoA-disulfide reductase) (CoADR)</fullName>
    </submittedName>
</protein>
<evidence type="ECO:0000259" key="7">
    <source>
        <dbReference type="PROSITE" id="PS50206"/>
    </source>
</evidence>
<proteinExistence type="inferred from homology"/>
<dbReference type="Gene3D" id="3.40.250.10">
    <property type="entry name" value="Rhodanese-like domain"/>
    <property type="match status" value="1"/>
</dbReference>
<dbReference type="EMBL" id="CAXAMM010007970">
    <property type="protein sequence ID" value="CAK9015929.1"/>
    <property type="molecule type" value="Genomic_DNA"/>
</dbReference>
<dbReference type="Gene3D" id="3.50.50.60">
    <property type="entry name" value="FAD/NAD(P)-binding domain"/>
    <property type="match status" value="2"/>
</dbReference>
<dbReference type="InterPro" id="IPR016156">
    <property type="entry name" value="FAD/NAD-linked_Rdtase_dimer_sf"/>
</dbReference>
<sequence length="571" mass="60112">ALDRMRVVIVGGVAAGASCATRCRRLSEKAKITMVERGEFVSFANCGLPYFVGDVIHDEDALLVAKPQLFREQFGVDVRTKTEALRVDASAKQVIVKDAAGEESALEYDALVLATGAKPIRPPLPGIDDFANIFAVRDIPDARHIRTVLDAAKKRRGSDAVPRAVVVGAGFVGLEMIENLHGLGCEVALVEALPQVLGPLDREMSAPIKRLLSEKGIQLHLGEAVAGFEAGTEVGEVMVTTGAGSRIPADLVILGIGVKPELSLAKSAGCEVGERGGIKVDEHMRTSVPDVYAAGDGVETRHVVTGQQVLMPLAGPANRQGRIAADCIFGAQPDVFRGVQGTAVCGVMGTTAAMTGANARLLEQAGIPFQHVTVHPKNHAGYYPGAQEIHLKLLFAPDSGKVLGAQAVGAGEGVEKRIDVISTAIQGGLTVFDLEESELCYSPQFGSAKDPVNFAGMTAANVVHGLVTITDWPDALKATASGEAVLVDVREPEEFAQGSAPGAINVPLSQLRERIAELPKYKRIDIFCLTGIRAYISARALTQSGFTNVANVTGGWVSFLDFEESQAGVAT</sequence>
<keyword evidence="9" id="KW-1185">Reference proteome</keyword>
<evidence type="ECO:0000256" key="5">
    <source>
        <dbReference type="ARBA" id="ARBA00023002"/>
    </source>
</evidence>
<dbReference type="Pfam" id="PF00581">
    <property type="entry name" value="Rhodanese"/>
    <property type="match status" value="1"/>
</dbReference>
<dbReference type="SUPFAM" id="SSF55424">
    <property type="entry name" value="FAD/NAD-linked reductases, dimerisation (C-terminal) domain"/>
    <property type="match status" value="1"/>
</dbReference>